<evidence type="ECO:0000256" key="1">
    <source>
        <dbReference type="SAM" id="MobiDB-lite"/>
    </source>
</evidence>
<feature type="compositionally biased region" description="Basic and acidic residues" evidence="1">
    <location>
        <begin position="1"/>
        <end position="15"/>
    </location>
</feature>
<dbReference type="EMBL" id="FN648596">
    <property type="protein sequence ID" value="CBN77579.1"/>
    <property type="molecule type" value="Genomic_DNA"/>
</dbReference>
<accession>D8LMG9</accession>
<reference evidence="3 4" key="1">
    <citation type="journal article" date="2010" name="Nature">
        <title>The Ectocarpus genome and the independent evolution of multicellularity in brown algae.</title>
        <authorList>
            <person name="Cock J.M."/>
            <person name="Sterck L."/>
            <person name="Rouze P."/>
            <person name="Scornet D."/>
            <person name="Allen A.E."/>
            <person name="Amoutzias G."/>
            <person name="Anthouard V."/>
            <person name="Artiguenave F."/>
            <person name="Aury J.M."/>
            <person name="Badger J.H."/>
            <person name="Beszteri B."/>
            <person name="Billiau K."/>
            <person name="Bonnet E."/>
            <person name="Bothwell J.H."/>
            <person name="Bowler C."/>
            <person name="Boyen C."/>
            <person name="Brownlee C."/>
            <person name="Carrano C.J."/>
            <person name="Charrier B."/>
            <person name="Cho G.Y."/>
            <person name="Coelho S.M."/>
            <person name="Collen J."/>
            <person name="Corre E."/>
            <person name="Da Silva C."/>
            <person name="Delage L."/>
            <person name="Delaroque N."/>
            <person name="Dittami S.M."/>
            <person name="Doulbeau S."/>
            <person name="Elias M."/>
            <person name="Farnham G."/>
            <person name="Gachon C.M."/>
            <person name="Gschloessl B."/>
            <person name="Heesch S."/>
            <person name="Jabbari K."/>
            <person name="Jubin C."/>
            <person name="Kawai H."/>
            <person name="Kimura K."/>
            <person name="Kloareg B."/>
            <person name="Kupper F.C."/>
            <person name="Lang D."/>
            <person name="Le Bail A."/>
            <person name="Leblanc C."/>
            <person name="Lerouge P."/>
            <person name="Lohr M."/>
            <person name="Lopez P.J."/>
            <person name="Martens C."/>
            <person name="Maumus F."/>
            <person name="Michel G."/>
            <person name="Miranda-Saavedra D."/>
            <person name="Morales J."/>
            <person name="Moreau H."/>
            <person name="Motomura T."/>
            <person name="Nagasato C."/>
            <person name="Napoli C.A."/>
            <person name="Nelson D.R."/>
            <person name="Nyvall-Collen P."/>
            <person name="Peters A.F."/>
            <person name="Pommier C."/>
            <person name="Potin P."/>
            <person name="Poulain J."/>
            <person name="Quesneville H."/>
            <person name="Read B."/>
            <person name="Rensing S.A."/>
            <person name="Ritter A."/>
            <person name="Rousvoal S."/>
            <person name="Samanta M."/>
            <person name="Samson G."/>
            <person name="Schroeder D.C."/>
            <person name="Segurens B."/>
            <person name="Strittmatter M."/>
            <person name="Tonon T."/>
            <person name="Tregear J.W."/>
            <person name="Valentin K."/>
            <person name="von Dassow P."/>
            <person name="Yamagishi T."/>
            <person name="Van de Peer Y."/>
            <person name="Wincker P."/>
        </authorList>
    </citation>
    <scope>NUCLEOTIDE SEQUENCE [LARGE SCALE GENOMIC DNA]</scope>
    <source>
        <strain evidence="4">Ec32 / CCAP1310/4</strain>
    </source>
</reference>
<gene>
    <name evidence="3" type="ORF">Esi_0004_0192</name>
</gene>
<keyword evidence="4" id="KW-1185">Reference proteome</keyword>
<protein>
    <recommendedName>
        <fullName evidence="2">WW domain-containing protein</fullName>
    </recommendedName>
</protein>
<name>D8LMG9_ECTSI</name>
<organism evidence="3 4">
    <name type="scientific">Ectocarpus siliculosus</name>
    <name type="common">Brown alga</name>
    <name type="synonym">Conferva siliculosa</name>
    <dbReference type="NCBI Taxonomy" id="2880"/>
    <lineage>
        <taxon>Eukaryota</taxon>
        <taxon>Sar</taxon>
        <taxon>Stramenopiles</taxon>
        <taxon>Ochrophyta</taxon>
        <taxon>PX clade</taxon>
        <taxon>Phaeophyceae</taxon>
        <taxon>Ectocarpales</taxon>
        <taxon>Ectocarpaceae</taxon>
        <taxon>Ectocarpus</taxon>
    </lineage>
</organism>
<dbReference type="EMBL" id="FN649728">
    <property type="protein sequence ID" value="CBN77579.1"/>
    <property type="molecule type" value="Genomic_DNA"/>
</dbReference>
<dbReference type="OrthoDB" id="5859304at2759"/>
<dbReference type="Pfam" id="PF00397">
    <property type="entry name" value="WW"/>
    <property type="match status" value="1"/>
</dbReference>
<dbReference type="InterPro" id="IPR001202">
    <property type="entry name" value="WW_dom"/>
</dbReference>
<feature type="region of interest" description="Disordered" evidence="1">
    <location>
        <begin position="1"/>
        <end position="55"/>
    </location>
</feature>
<proteinExistence type="predicted"/>
<evidence type="ECO:0000313" key="3">
    <source>
        <dbReference type="EMBL" id="CBN77579.1"/>
    </source>
</evidence>
<dbReference type="AlphaFoldDB" id="D8LMG9"/>
<dbReference type="PROSITE" id="PS50020">
    <property type="entry name" value="WW_DOMAIN_2"/>
    <property type="match status" value="1"/>
</dbReference>
<dbReference type="Gene3D" id="2.20.70.10">
    <property type="match status" value="1"/>
</dbReference>
<dbReference type="InParanoid" id="D8LMG9"/>
<dbReference type="SMART" id="SM00456">
    <property type="entry name" value="WW"/>
    <property type="match status" value="1"/>
</dbReference>
<dbReference type="PROSITE" id="PS01159">
    <property type="entry name" value="WW_DOMAIN_1"/>
    <property type="match status" value="1"/>
</dbReference>
<dbReference type="InterPro" id="IPR036020">
    <property type="entry name" value="WW_dom_sf"/>
</dbReference>
<sequence length="106" mass="11300">MDKSGGRGVEKKPPEETSGSAETQQPLPPGWSEAIAPEGKAYYRNHADNTTSWDRPVLAQADNNALIKAAAVAAASGPKPRQRERACLPPLRPRRASVGKCVNIAL</sequence>
<dbReference type="CDD" id="cd00201">
    <property type="entry name" value="WW"/>
    <property type="match status" value="1"/>
</dbReference>
<feature type="domain" description="WW" evidence="2">
    <location>
        <begin position="25"/>
        <end position="58"/>
    </location>
</feature>
<evidence type="ECO:0000259" key="2">
    <source>
        <dbReference type="PROSITE" id="PS50020"/>
    </source>
</evidence>
<dbReference type="Proteomes" id="UP000002630">
    <property type="component" value="Linkage Group LG03"/>
</dbReference>
<dbReference type="SUPFAM" id="SSF51045">
    <property type="entry name" value="WW domain"/>
    <property type="match status" value="1"/>
</dbReference>
<evidence type="ECO:0000313" key="4">
    <source>
        <dbReference type="Proteomes" id="UP000002630"/>
    </source>
</evidence>